<keyword evidence="3" id="KW-1185">Reference proteome</keyword>
<evidence type="ECO:0000256" key="1">
    <source>
        <dbReference type="SAM" id="SignalP"/>
    </source>
</evidence>
<dbReference type="RefSeq" id="WP_265688242.1">
    <property type="nucleotide sequence ID" value="NZ_JAKRRX010000082.1"/>
</dbReference>
<dbReference type="EMBL" id="JAKRRX010000082">
    <property type="protein sequence ID" value="MCW8334937.1"/>
    <property type="molecule type" value="Genomic_DNA"/>
</dbReference>
<dbReference type="Pfam" id="PF13689">
    <property type="entry name" value="DUF4154"/>
    <property type="match status" value="1"/>
</dbReference>
<dbReference type="AlphaFoldDB" id="A0A9X3CFK8"/>
<gene>
    <name evidence="2" type="ORF">MD483_14015</name>
</gene>
<dbReference type="Proteomes" id="UP001155586">
    <property type="component" value="Unassembled WGS sequence"/>
</dbReference>
<feature type="chain" id="PRO_5040846895" evidence="1">
    <location>
        <begin position="25"/>
        <end position="169"/>
    </location>
</feature>
<dbReference type="InterPro" id="IPR025293">
    <property type="entry name" value="YfiR/HmsC-like"/>
</dbReference>
<reference evidence="2" key="1">
    <citation type="submission" date="2022-02" db="EMBL/GenBank/DDBJ databases">
        <title>Vibrio sp. nov., a new bacterium isolated from Bohai sea, China.</title>
        <authorList>
            <person name="Yuan Y."/>
        </authorList>
    </citation>
    <scope>NUCLEOTIDE SEQUENCE</scope>
    <source>
        <strain evidence="2">DBSS07</strain>
    </source>
</reference>
<accession>A0A9X3CFK8</accession>
<proteinExistence type="predicted"/>
<sequence>MNFKRIYIAMILMVCVAVPGHLHAAYKPEEVLAVYVFRIANFINWPDEASMTSLNFCVEGDKQIARLLDVIIQGKTIRSMPLALYPGISEKCNVLFVSKKSLLSQDITHSDSMVTISDSKRFTERGGVIALVPSEGRIKPKINIDNIGSYSISSSLLRISIIEGGSQDD</sequence>
<name>A0A9X3CFK8_9VIBR</name>
<feature type="signal peptide" evidence="1">
    <location>
        <begin position="1"/>
        <end position="24"/>
    </location>
</feature>
<evidence type="ECO:0000313" key="3">
    <source>
        <dbReference type="Proteomes" id="UP001155586"/>
    </source>
</evidence>
<keyword evidence="1" id="KW-0732">Signal</keyword>
<protein>
    <submittedName>
        <fullName evidence="2">YfiR family protein</fullName>
    </submittedName>
</protein>
<evidence type="ECO:0000313" key="2">
    <source>
        <dbReference type="EMBL" id="MCW8334937.1"/>
    </source>
</evidence>
<comment type="caution">
    <text evidence="2">The sequence shown here is derived from an EMBL/GenBank/DDBJ whole genome shotgun (WGS) entry which is preliminary data.</text>
</comment>
<organism evidence="2 3">
    <name type="scientific">Vibrio paucivorans</name>
    <dbReference type="NCBI Taxonomy" id="2829489"/>
    <lineage>
        <taxon>Bacteria</taxon>
        <taxon>Pseudomonadati</taxon>
        <taxon>Pseudomonadota</taxon>
        <taxon>Gammaproteobacteria</taxon>
        <taxon>Vibrionales</taxon>
        <taxon>Vibrionaceae</taxon>
        <taxon>Vibrio</taxon>
    </lineage>
</organism>